<dbReference type="GO" id="GO:0090110">
    <property type="term" value="P:COPII-coated vesicle cargo loading"/>
    <property type="evidence" value="ECO:0007669"/>
    <property type="project" value="TreeGrafter"/>
</dbReference>
<dbReference type="FunFam" id="3.40.50.410:FF:000020">
    <property type="entry name" value="protein transport protein Sec24D isoform X1"/>
    <property type="match status" value="1"/>
</dbReference>
<evidence type="ECO:0000256" key="1">
    <source>
        <dbReference type="ARBA" id="ARBA00004394"/>
    </source>
</evidence>
<evidence type="ECO:0000259" key="14">
    <source>
        <dbReference type="Pfam" id="PF04810"/>
    </source>
</evidence>
<keyword evidence="5" id="KW-0813">Transport</keyword>
<dbReference type="PANTHER" id="PTHR13803">
    <property type="entry name" value="SEC24-RELATED PROTEIN"/>
    <property type="match status" value="1"/>
</dbReference>
<dbReference type="SUPFAM" id="SSF53300">
    <property type="entry name" value="vWA-like"/>
    <property type="match status" value="1"/>
</dbReference>
<dbReference type="CDD" id="cd01479">
    <property type="entry name" value="Sec24-like"/>
    <property type="match status" value="1"/>
</dbReference>
<name>A0A8J5F4W0_ZINOF</name>
<dbReference type="InterPro" id="IPR041742">
    <property type="entry name" value="Sec24-like_trunk_dom"/>
</dbReference>
<keyword evidence="8" id="KW-0931">ER-Golgi transport</keyword>
<dbReference type="InterPro" id="IPR006900">
    <property type="entry name" value="Sec23/24_helical_dom"/>
</dbReference>
<comment type="caution">
    <text evidence="18">The sequence shown here is derived from an EMBL/GenBank/DDBJ whole genome shotgun (WGS) entry which is preliminary data.</text>
</comment>
<dbReference type="InterPro" id="IPR006895">
    <property type="entry name" value="Znf_Sec23_Sec24"/>
</dbReference>
<evidence type="ECO:0000256" key="2">
    <source>
        <dbReference type="ARBA" id="ARBA00004496"/>
    </source>
</evidence>
<dbReference type="PANTHER" id="PTHR13803:SF39">
    <property type="entry name" value="SECRETORY 24AB, ISOFORM A"/>
    <property type="match status" value="1"/>
</dbReference>
<dbReference type="GO" id="GO:0008270">
    <property type="term" value="F:zinc ion binding"/>
    <property type="evidence" value="ECO:0007669"/>
    <property type="project" value="InterPro"/>
</dbReference>
<evidence type="ECO:0000256" key="9">
    <source>
        <dbReference type="ARBA" id="ARBA00022927"/>
    </source>
</evidence>
<dbReference type="SUPFAM" id="SSF82919">
    <property type="entry name" value="Zn-finger domain of Sec23/24"/>
    <property type="match status" value="1"/>
</dbReference>
<evidence type="ECO:0000259" key="15">
    <source>
        <dbReference type="Pfam" id="PF04811"/>
    </source>
</evidence>
<dbReference type="InterPro" id="IPR007123">
    <property type="entry name" value="Gelsolin-like_dom"/>
</dbReference>
<organism evidence="18 19">
    <name type="scientific">Zingiber officinale</name>
    <name type="common">Ginger</name>
    <name type="synonym">Amomum zingiber</name>
    <dbReference type="NCBI Taxonomy" id="94328"/>
    <lineage>
        <taxon>Eukaryota</taxon>
        <taxon>Viridiplantae</taxon>
        <taxon>Streptophyta</taxon>
        <taxon>Embryophyta</taxon>
        <taxon>Tracheophyta</taxon>
        <taxon>Spermatophyta</taxon>
        <taxon>Magnoliopsida</taxon>
        <taxon>Liliopsida</taxon>
        <taxon>Zingiberales</taxon>
        <taxon>Zingiberaceae</taxon>
        <taxon>Zingiber</taxon>
    </lineage>
</organism>
<evidence type="ECO:0000256" key="12">
    <source>
        <dbReference type="SAM" id="MobiDB-lite"/>
    </source>
</evidence>
<evidence type="ECO:0000256" key="8">
    <source>
        <dbReference type="ARBA" id="ARBA00022892"/>
    </source>
</evidence>
<dbReference type="Gene3D" id="1.20.120.730">
    <property type="entry name" value="Sec23/Sec24 helical domain"/>
    <property type="match status" value="1"/>
</dbReference>
<dbReference type="InterPro" id="IPR036175">
    <property type="entry name" value="Sec23/24_helical_dom_sf"/>
</dbReference>
<comment type="similarity">
    <text evidence="4">Belongs to the SEC23/SEC24 family. SEC24 subfamily.</text>
</comment>
<keyword evidence="6" id="KW-0963">Cytoplasm</keyword>
<dbReference type="InterPro" id="IPR050550">
    <property type="entry name" value="SEC23_SEC24_subfamily"/>
</dbReference>
<comment type="subcellular location">
    <subcellularLocation>
        <location evidence="2">Cytoplasm</location>
    </subcellularLocation>
    <subcellularLocation>
        <location evidence="3">Endoplasmic reticulum membrane</location>
    </subcellularLocation>
    <subcellularLocation>
        <location evidence="1">Golgi apparatus membrane</location>
    </subcellularLocation>
</comment>
<evidence type="ECO:0000256" key="3">
    <source>
        <dbReference type="ARBA" id="ARBA00004586"/>
    </source>
</evidence>
<protein>
    <recommendedName>
        <fullName evidence="20">Protein transport protein Sec24-like At3g07100</fullName>
    </recommendedName>
</protein>
<evidence type="ECO:0008006" key="20">
    <source>
        <dbReference type="Google" id="ProtNLM"/>
    </source>
</evidence>
<dbReference type="Pfam" id="PF04815">
    <property type="entry name" value="Sec23_helical"/>
    <property type="match status" value="1"/>
</dbReference>
<dbReference type="GO" id="GO:0000139">
    <property type="term" value="C:Golgi membrane"/>
    <property type="evidence" value="ECO:0007669"/>
    <property type="project" value="UniProtKB-SubCell"/>
</dbReference>
<sequence length="1075" mass="118609">MRSSCLRLIDISPLALPHRLVSSRLRPPPRFLPCAVLRQVPEVSLLMQLDCQVVAYCITTSSGPIVGLDGSVPSRAPTPIASSGPVADFGSSVTPQTTSPFFSSGPPIGMQPSHFRVPPPSIRSNGPSGPPSYPAQDVSSYQQMQAPRYYPVAQPSAPLGSSPFIHQPRGPPPTGSFQPLSQTPAVSMGPMQSSSQMVPRSNVPQLSEPSFTTTKIPSQPPLHAYSNVPPRPSMPSFQPDTQFHASRPVSQPPMQGVPPAHVPATHPSYYSHQSIVPPPPPVGGSLGYSSRDQLQHPMTAPPIGGVQGLVEEFQSLSIGSVPGSLNPGVDTNLLPRPLSGDEVSTKIPEIYPMNCHPRFFRLTTHALPNSQSLFSRWHLPLGAVVHPLAETPDGEEVPVINFGPVGIIRCRRCRTYVNPYVTFTDVGRKWRCNLCSLLNDVPMEYYCALDANGRRCDIDQRPELCKGSVDFVASTEYMVRPPMPPLYFFLIDVSVSAVRSGLLEIVAKTIKSCLDDLPGFPRTQIGFITFDSTLHFHNLKSSLTQPQMLVVADLDDIFLPLPDDLLVNLSESRHVVEAFLDSLPVMFQGSANVESALGPALKASLMVMSQLGGKLLIFQSTLPSLGVGRLRLRGDDLRVYGTDKEHPLRLPEDSFYKQMAAELTKNQIAVDIYAFSEKYTDIASLGSLAKYTGGQVYHYPSFQVALHREKLSYELGRNLRRETAWESVMRIRCGKGVRFTSYHGHFMLRSADLLALPAVDCDKAFAMQLALEENLLTTQTVYFQVALLYTSSSGERRIRVHTAAAPVVTDLHEMYNQADTGAIVALLGRIAIESSLSQKLEDARQSIHLKLVKSLKEYRNLFAVQHRLSGRLIYPESLRLLPLYVLALCKSVALRGGYADAPLDDRCAAGYNMMILPVARMLKLLYPSLFRINENLLKDSKESEESLIQLPLTALNLDPKGIYILDDGFNFIIWLGRMPQSDLVNNILGVDFASISDLSKVVVSEHENPISKKLMRILNQLREKNRSSYPSCRLVRQGEQPRELSLFLTNLIEDPTAGSSSYVDWILQLHRQAQS</sequence>
<feature type="domain" description="Gelsolin-like" evidence="13">
    <location>
        <begin position="951"/>
        <end position="1016"/>
    </location>
</feature>
<feature type="compositionally biased region" description="Polar residues" evidence="12">
    <location>
        <begin position="175"/>
        <end position="217"/>
    </location>
</feature>
<evidence type="ECO:0000259" key="13">
    <source>
        <dbReference type="Pfam" id="PF00626"/>
    </source>
</evidence>
<dbReference type="Pfam" id="PF04811">
    <property type="entry name" value="Sec23_trunk"/>
    <property type="match status" value="1"/>
</dbReference>
<dbReference type="Gene3D" id="3.40.20.10">
    <property type="entry name" value="Severin"/>
    <property type="match status" value="1"/>
</dbReference>
<feature type="domain" description="Sec23/Sec24 helical" evidence="16">
    <location>
        <begin position="819"/>
        <end position="922"/>
    </location>
</feature>
<dbReference type="InterPro" id="IPR012990">
    <property type="entry name" value="Beta-sandwich_Sec23_24"/>
</dbReference>
<dbReference type="GO" id="GO:0030127">
    <property type="term" value="C:COPII vesicle coat"/>
    <property type="evidence" value="ECO:0007669"/>
    <property type="project" value="InterPro"/>
</dbReference>
<evidence type="ECO:0000256" key="5">
    <source>
        <dbReference type="ARBA" id="ARBA00022448"/>
    </source>
</evidence>
<dbReference type="AlphaFoldDB" id="A0A8J5F4W0"/>
<keyword evidence="11" id="KW-0472">Membrane</keyword>
<dbReference type="GO" id="GO:0000149">
    <property type="term" value="F:SNARE binding"/>
    <property type="evidence" value="ECO:0007669"/>
    <property type="project" value="TreeGrafter"/>
</dbReference>
<dbReference type="SUPFAM" id="SSF81995">
    <property type="entry name" value="beta-sandwich domain of Sec23/24"/>
    <property type="match status" value="1"/>
</dbReference>
<evidence type="ECO:0000256" key="4">
    <source>
        <dbReference type="ARBA" id="ARBA00008334"/>
    </source>
</evidence>
<gene>
    <name evidence="18" type="ORF">ZIOFF_062238</name>
</gene>
<feature type="domain" description="Sec23/Sec24 trunk" evidence="15">
    <location>
        <begin position="482"/>
        <end position="718"/>
    </location>
</feature>
<feature type="compositionally biased region" description="Polar residues" evidence="12">
    <location>
        <begin position="91"/>
        <end position="102"/>
    </location>
</feature>
<feature type="compositionally biased region" description="Polar residues" evidence="12">
    <location>
        <begin position="235"/>
        <end position="253"/>
    </location>
</feature>
<dbReference type="InterPro" id="IPR036174">
    <property type="entry name" value="Znf_Sec23_Sec24_sf"/>
</dbReference>
<feature type="region of interest" description="Disordered" evidence="12">
    <location>
        <begin position="77"/>
        <end position="298"/>
    </location>
</feature>
<evidence type="ECO:0000256" key="6">
    <source>
        <dbReference type="ARBA" id="ARBA00022490"/>
    </source>
</evidence>
<dbReference type="GO" id="GO:0005789">
    <property type="term" value="C:endoplasmic reticulum membrane"/>
    <property type="evidence" value="ECO:0007669"/>
    <property type="project" value="UniProtKB-SubCell"/>
</dbReference>
<evidence type="ECO:0000259" key="17">
    <source>
        <dbReference type="Pfam" id="PF08033"/>
    </source>
</evidence>
<dbReference type="InterPro" id="IPR006896">
    <property type="entry name" value="Sec23/24_trunk_dom"/>
</dbReference>
<dbReference type="Pfam" id="PF00626">
    <property type="entry name" value="Gelsolin"/>
    <property type="match status" value="1"/>
</dbReference>
<dbReference type="GO" id="GO:0070971">
    <property type="term" value="C:endoplasmic reticulum exit site"/>
    <property type="evidence" value="ECO:0007669"/>
    <property type="project" value="TreeGrafter"/>
</dbReference>
<keyword evidence="10" id="KW-0333">Golgi apparatus</keyword>
<dbReference type="Proteomes" id="UP000734854">
    <property type="component" value="Unassembled WGS sequence"/>
</dbReference>
<keyword evidence="7" id="KW-0256">Endoplasmic reticulum</keyword>
<evidence type="ECO:0000313" key="19">
    <source>
        <dbReference type="Proteomes" id="UP000734854"/>
    </source>
</evidence>
<dbReference type="InterPro" id="IPR029006">
    <property type="entry name" value="ADF-H/Gelsolin-like_dom_sf"/>
</dbReference>
<dbReference type="Pfam" id="PF08033">
    <property type="entry name" value="Sec23_BS"/>
    <property type="match status" value="1"/>
</dbReference>
<keyword evidence="9" id="KW-0653">Protein transport</keyword>
<evidence type="ECO:0000256" key="11">
    <source>
        <dbReference type="ARBA" id="ARBA00023136"/>
    </source>
</evidence>
<dbReference type="SUPFAM" id="SSF81811">
    <property type="entry name" value="Helical domain of Sec23/24"/>
    <property type="match status" value="1"/>
</dbReference>
<dbReference type="Pfam" id="PF04810">
    <property type="entry name" value="zf-Sec23_Sec24"/>
    <property type="match status" value="1"/>
</dbReference>
<dbReference type="InterPro" id="IPR036465">
    <property type="entry name" value="vWFA_dom_sf"/>
</dbReference>
<evidence type="ECO:0000259" key="16">
    <source>
        <dbReference type="Pfam" id="PF04815"/>
    </source>
</evidence>
<dbReference type="Gene3D" id="2.60.40.1670">
    <property type="entry name" value="beta-sandwich domain of Sec23/24"/>
    <property type="match status" value="1"/>
</dbReference>
<keyword evidence="19" id="KW-1185">Reference proteome</keyword>
<feature type="domain" description="Zinc finger Sec23/Sec24-type" evidence="14">
    <location>
        <begin position="407"/>
        <end position="445"/>
    </location>
</feature>
<evidence type="ECO:0000256" key="7">
    <source>
        <dbReference type="ARBA" id="ARBA00022824"/>
    </source>
</evidence>
<feature type="domain" description="Sec23/Sec24 beta-sandwich" evidence="17">
    <location>
        <begin position="724"/>
        <end position="808"/>
    </location>
</feature>
<reference evidence="18 19" key="1">
    <citation type="submission" date="2020-08" db="EMBL/GenBank/DDBJ databases">
        <title>Plant Genome Project.</title>
        <authorList>
            <person name="Zhang R.-G."/>
        </authorList>
    </citation>
    <scope>NUCLEOTIDE SEQUENCE [LARGE SCALE GENOMIC DNA]</scope>
    <source>
        <tissue evidence="18">Rhizome</tissue>
    </source>
</reference>
<dbReference type="GO" id="GO:0006886">
    <property type="term" value="P:intracellular protein transport"/>
    <property type="evidence" value="ECO:0007669"/>
    <property type="project" value="InterPro"/>
</dbReference>
<dbReference type="SUPFAM" id="SSF82754">
    <property type="entry name" value="C-terminal, gelsolin-like domain of Sec23/24"/>
    <property type="match status" value="1"/>
</dbReference>
<evidence type="ECO:0000313" key="18">
    <source>
        <dbReference type="EMBL" id="KAG6478794.1"/>
    </source>
</evidence>
<dbReference type="InterPro" id="IPR036180">
    <property type="entry name" value="Gelsolin-like_dom_sf"/>
</dbReference>
<dbReference type="EMBL" id="JACMSC010000017">
    <property type="protein sequence ID" value="KAG6478794.1"/>
    <property type="molecule type" value="Genomic_DNA"/>
</dbReference>
<dbReference type="Gene3D" id="2.30.30.380">
    <property type="entry name" value="Zn-finger domain of Sec23/24"/>
    <property type="match status" value="1"/>
</dbReference>
<accession>A0A8J5F4W0</accession>
<proteinExistence type="inferred from homology"/>
<dbReference type="Gene3D" id="3.40.50.410">
    <property type="entry name" value="von Willebrand factor, type A domain"/>
    <property type="match status" value="1"/>
</dbReference>
<evidence type="ECO:0000256" key="10">
    <source>
        <dbReference type="ARBA" id="ARBA00023034"/>
    </source>
</evidence>